<accession>A0AAE6W2G9</accession>
<dbReference type="InterPro" id="IPR013424">
    <property type="entry name" value="Ice-binding_C"/>
</dbReference>
<keyword evidence="2" id="KW-0732">Signal</keyword>
<organism evidence="4 5">
    <name type="scientific">Akkermansia massiliensis</name>
    <dbReference type="NCBI Taxonomy" id="2927224"/>
    <lineage>
        <taxon>Bacteria</taxon>
        <taxon>Pseudomonadati</taxon>
        <taxon>Verrucomicrobiota</taxon>
        <taxon>Verrucomicrobiia</taxon>
        <taxon>Verrucomicrobiales</taxon>
        <taxon>Akkermansiaceae</taxon>
        <taxon>Akkermansia</taxon>
    </lineage>
</organism>
<proteinExistence type="predicted"/>
<gene>
    <name evidence="4" type="ORF">DMI76_09020</name>
</gene>
<dbReference type="NCBIfam" id="TIGR02595">
    <property type="entry name" value="PEP_CTERM"/>
    <property type="match status" value="1"/>
</dbReference>
<dbReference type="EMBL" id="CP029701">
    <property type="protein sequence ID" value="QHV63492.1"/>
    <property type="molecule type" value="Genomic_DNA"/>
</dbReference>
<evidence type="ECO:0000259" key="3">
    <source>
        <dbReference type="Pfam" id="PF07589"/>
    </source>
</evidence>
<evidence type="ECO:0000313" key="5">
    <source>
        <dbReference type="Proteomes" id="UP000642553"/>
    </source>
</evidence>
<reference evidence="4" key="1">
    <citation type="submission" date="2018-05" db="EMBL/GenBank/DDBJ databases">
        <title>Complete genome sequnece of Akkermansia muciniphila EB-AMDK-40.</title>
        <authorList>
            <person name="Nam Y.-D."/>
            <person name="Chung W.-H."/>
            <person name="Park Y.S."/>
            <person name="Kang J."/>
        </authorList>
    </citation>
    <scope>NUCLEOTIDE SEQUENCE</scope>
    <source>
        <strain evidence="4">EB-AMDK-40</strain>
    </source>
</reference>
<dbReference type="AlphaFoldDB" id="A0AAE6W2G9"/>
<feature type="region of interest" description="Disordered" evidence="1">
    <location>
        <begin position="171"/>
        <end position="195"/>
    </location>
</feature>
<dbReference type="Proteomes" id="UP000642553">
    <property type="component" value="Chromosome"/>
</dbReference>
<evidence type="ECO:0000313" key="4">
    <source>
        <dbReference type="EMBL" id="QHV63492.1"/>
    </source>
</evidence>
<name>A0AAE6W2G9_9BACT</name>
<sequence length="263" mass="26906">MKKSLFSLALISSSLLAVQAATVQIDFGRDDAATDGALNMNYDHSSAALGTMPGDVTLGWSTAGYPVGDDGHTTTKTPGEENGWKNAFGGSMPFSLGDSFRDGLLTQTATGSGSFTVTFSGLAAGEYTLSLFGGFTGKDVFAGQTWTIGGADASNATWTNFGTNASGDWNELSTTTGDSSGVLAPGNAADGSNPSANKGLYSTVEHIVVGEDGTLTLTIQGDGSSNFGRTALNYLSLTQVPEPATATLSLLGLAALCLRRRRA</sequence>
<feature type="signal peptide" evidence="2">
    <location>
        <begin position="1"/>
        <end position="20"/>
    </location>
</feature>
<dbReference type="RefSeq" id="WP_022396606.1">
    <property type="nucleotide sequence ID" value="NZ_CP029701.1"/>
</dbReference>
<feature type="domain" description="Ice-binding protein C-terminal" evidence="3">
    <location>
        <begin position="239"/>
        <end position="262"/>
    </location>
</feature>
<evidence type="ECO:0000256" key="2">
    <source>
        <dbReference type="SAM" id="SignalP"/>
    </source>
</evidence>
<evidence type="ECO:0000256" key="1">
    <source>
        <dbReference type="SAM" id="MobiDB-lite"/>
    </source>
</evidence>
<protein>
    <submittedName>
        <fullName evidence="4">PEP-CTERM sorting domain-containing protein</fullName>
    </submittedName>
</protein>
<dbReference type="Pfam" id="PF07589">
    <property type="entry name" value="PEP-CTERM"/>
    <property type="match status" value="1"/>
</dbReference>
<feature type="chain" id="PRO_5042142463" evidence="2">
    <location>
        <begin position="21"/>
        <end position="263"/>
    </location>
</feature>